<proteinExistence type="predicted"/>
<dbReference type="Gene3D" id="1.25.40.340">
    <property type="match status" value="1"/>
</dbReference>
<dbReference type="SUPFAM" id="SSF101473">
    <property type="entry name" value="DhaL-like"/>
    <property type="match status" value="1"/>
</dbReference>
<keyword evidence="3" id="KW-1185">Reference proteome</keyword>
<dbReference type="HOGENOM" id="CLU_017496_1_0_14"/>
<reference evidence="3" key="1">
    <citation type="journal article" date="2009" name="BMC Bioinformatics">
        <title>The Mycoplasma conjunctivae genome sequencing, annotation and analysis.</title>
        <authorList>
            <person name="Calderon-Copete S.P."/>
            <person name="Wigger G."/>
            <person name="Wunderlin C."/>
            <person name="Schmidheini T."/>
            <person name="Frey J."/>
            <person name="Quail M.A."/>
            <person name="Falquet L."/>
        </authorList>
    </citation>
    <scope>NUCLEOTIDE SEQUENCE [LARGE SCALE GENOMIC DNA]</scope>
    <source>
        <strain evidence="3">ATCC 25834 / NCTC 10147 / HRC/581</strain>
    </source>
</reference>
<dbReference type="GO" id="GO:0006071">
    <property type="term" value="P:glycerol metabolic process"/>
    <property type="evidence" value="ECO:0007669"/>
    <property type="project" value="InterPro"/>
</dbReference>
<dbReference type="NCBIfam" id="TIGR03599">
    <property type="entry name" value="YloV"/>
    <property type="match status" value="1"/>
</dbReference>
<evidence type="ECO:0000259" key="1">
    <source>
        <dbReference type="PROSITE" id="PS51480"/>
    </source>
</evidence>
<name>C5J6D6_MESCH</name>
<dbReference type="PROSITE" id="PS51480">
    <property type="entry name" value="DHAL"/>
    <property type="match status" value="1"/>
</dbReference>
<dbReference type="Proteomes" id="UP000001491">
    <property type="component" value="Chromosome"/>
</dbReference>
<evidence type="ECO:0000313" key="2">
    <source>
        <dbReference type="EMBL" id="CAT05028.1"/>
    </source>
</evidence>
<evidence type="ECO:0000313" key="3">
    <source>
        <dbReference type="Proteomes" id="UP000001491"/>
    </source>
</evidence>
<organism evidence="2 3">
    <name type="scientific">Mesomycoplasma conjunctivae (strain ATCC 25834 / NCTC 10147 / HRC/581)</name>
    <name type="common">Mycoplasma conjunctivae</name>
    <dbReference type="NCBI Taxonomy" id="572263"/>
    <lineage>
        <taxon>Bacteria</taxon>
        <taxon>Bacillati</taxon>
        <taxon>Mycoplasmatota</taxon>
        <taxon>Mycoplasmoidales</taxon>
        <taxon>Metamycoplasmataceae</taxon>
        <taxon>Mesomycoplasma</taxon>
    </lineage>
</organism>
<dbReference type="eggNOG" id="COG1461">
    <property type="taxonomic scope" value="Bacteria"/>
</dbReference>
<dbReference type="InterPro" id="IPR004007">
    <property type="entry name" value="DhaL_dom"/>
</dbReference>
<dbReference type="SMART" id="SM01121">
    <property type="entry name" value="Dak1_2"/>
    <property type="match status" value="1"/>
</dbReference>
<dbReference type="InterPro" id="IPR019986">
    <property type="entry name" value="YloV-like"/>
</dbReference>
<dbReference type="InterPro" id="IPR036117">
    <property type="entry name" value="DhaL_dom_sf"/>
</dbReference>
<dbReference type="InterPro" id="IPR048394">
    <property type="entry name" value="FakA-like_M"/>
</dbReference>
<dbReference type="EMBL" id="FM864216">
    <property type="protein sequence ID" value="CAT05028.1"/>
    <property type="molecule type" value="Genomic_DNA"/>
</dbReference>
<dbReference type="GO" id="GO:0004371">
    <property type="term" value="F:glycerone kinase activity"/>
    <property type="evidence" value="ECO:0007669"/>
    <property type="project" value="InterPro"/>
</dbReference>
<accession>C5J6D6</accession>
<dbReference type="InterPro" id="IPR050270">
    <property type="entry name" value="DegV_domain_contain"/>
</dbReference>
<dbReference type="Pfam" id="PF13684">
    <property type="entry name" value="FakA-like_C"/>
    <property type="match status" value="1"/>
</dbReference>
<dbReference type="AlphaFoldDB" id="C5J6D6"/>
<dbReference type="InterPro" id="IPR033470">
    <property type="entry name" value="FakA-like_C"/>
</dbReference>
<dbReference type="Pfam" id="PF21645">
    <property type="entry name" value="FakA-like_M"/>
    <property type="match status" value="1"/>
</dbReference>
<dbReference type="KEGG" id="mco:MCJ_003370"/>
<feature type="domain" description="DhaL" evidence="1">
    <location>
        <begin position="10"/>
        <end position="202"/>
    </location>
</feature>
<dbReference type="PANTHER" id="PTHR33434">
    <property type="entry name" value="DEGV DOMAIN-CONTAINING PROTEIN DR_1986-RELATED"/>
    <property type="match status" value="1"/>
</dbReference>
<dbReference type="SMART" id="SM01120">
    <property type="entry name" value="Dak2"/>
    <property type="match status" value="1"/>
</dbReference>
<protein>
    <submittedName>
        <fullName evidence="2">HYPOTHETICAL Uncharacterized protein SH1689</fullName>
    </submittedName>
</protein>
<gene>
    <name evidence="2" type="ordered locus">MCJ_003370</name>
</gene>
<dbReference type="Pfam" id="PF02734">
    <property type="entry name" value="Dak2"/>
    <property type="match status" value="1"/>
</dbReference>
<dbReference type="PANTHER" id="PTHR33434:SF4">
    <property type="entry name" value="PHOSPHATASE PROTEIN"/>
    <property type="match status" value="1"/>
</dbReference>
<sequence length="545" mass="61642">MLKIKDVTAKQLYAAFESAKNHLTNKMEWINSLNVFPVPDGDTGTNMLATFNSGFESIKDLNMKTNGEIITNFAKGALFGARGNSGVILSQIIRGFKDSWQNRNKITSLDIVSALEHAVTRAYDSVAKPVEGTILTFIKEVYKIVKKKSNSKTNILDLFALIVKEGRKICDESPKKLKALSDAGVTDSGSEGMLVIFEGMYHYFLEGNPIQISQTQPTSIFTFDTKAGHDEFGYCTEVIVELSNSEGFNRKKLESKLERRIKSLVIVEQDGVIKIHGHTDKPGNMLNYLQKFGEFAKIKIESMDKQADQIIEKKQQMPKKLAMSALISCNNGQGFYEIMKERHTSEVILFDKEKKPSFKDFSDAIEKIEAKSFFILPNEKNFLLVANQVAKWYKKDNRAKKIIIMPSNNQLMGQYLAEHFHPDTQWKDNKTFMIEASKRISVFEIFIASKDAKVNGISVKKGQFCAAKDGKIVIVANTFEEISKQVLQKNINDTTFSVYLTYGKDLSTQKIAQLEKMIQDYPDIDFLVQQGDQDIYHLLIGIINE</sequence>